<dbReference type="GeneID" id="66739402"/>
<dbReference type="Gene3D" id="1.10.510.10">
    <property type="entry name" value="Transferase(Phosphotransferase) domain 1"/>
    <property type="match status" value="1"/>
</dbReference>
<dbReference type="Pfam" id="PF00069">
    <property type="entry name" value="Pkinase"/>
    <property type="match status" value="1"/>
</dbReference>
<dbReference type="PROSITE" id="PS00107">
    <property type="entry name" value="PROTEIN_KINASE_ATP"/>
    <property type="match status" value="1"/>
</dbReference>
<accession>A0A9Q5VGJ7</accession>
<keyword evidence="3" id="KW-0723">Serine/threonine-protein kinase</keyword>
<dbReference type="PROSITE" id="PS00108">
    <property type="entry name" value="PROTEIN_KINASE_ST"/>
    <property type="match status" value="1"/>
</dbReference>
<evidence type="ECO:0000313" key="3">
    <source>
        <dbReference type="EMBL" id="QGO04339.1"/>
    </source>
</evidence>
<sequence>MPILEYKRPRSGSIIERKLENGNIETYQSVGDLGKGTHGSVRRFESQTGLAKFAVKRPLQIDIDGLELLWKEKHFFKKAYPNEEALFEQTEDCDGRLVMPLFPGDNFHETLKKYPENAHEIVLAVALELQRIHNLGLQHGDIKFDNVIIEEKHGVFNAKFIDFGFAYETPGEATATSEVCPYFAPERTRLTDYQVSKYQVTKVVEADFNQDVYSFGYMLACAHRHAVKMPQAFYGFIKNAQNKVAALRPTLTSFLQEHLQAQLGNHYIAIALGNLEAYQVIRALGLDLCGTELALDNLQQFDLHCQHLGHLGLKERACIHKVLDNPWKFYGSYACLSSIYDEIQQVYEGIKAHITAGNWQPSVGVQFNQYQSQALQAVFEFLMSEKSDLKTLISQLAKYEAEFLSSSNIKNNYPEFVMICPRILEKIRAQTTSDVQEEGASAQHLFFNQQEAGAAAATTAYMPR</sequence>
<evidence type="ECO:0000256" key="2">
    <source>
        <dbReference type="ARBA" id="ARBA00022840"/>
    </source>
</evidence>
<dbReference type="RefSeq" id="WP_016210785.1">
    <property type="nucleotide sequence ID" value="NZ_CP012413.1"/>
</dbReference>
<keyword evidence="3" id="KW-0808">Transferase</keyword>
<keyword evidence="2" id="KW-0067">ATP-binding</keyword>
<keyword evidence="3" id="KW-0418">Kinase</keyword>
<dbReference type="GO" id="GO:0004674">
    <property type="term" value="F:protein serine/threonine kinase activity"/>
    <property type="evidence" value="ECO:0007669"/>
    <property type="project" value="UniProtKB-KW"/>
</dbReference>
<dbReference type="AlphaFoldDB" id="A0A9Q5VGJ7"/>
<protein>
    <submittedName>
        <fullName evidence="3">Serine/threonine protein kinase</fullName>
    </submittedName>
</protein>
<proteinExistence type="predicted"/>
<dbReference type="InterPro" id="IPR011009">
    <property type="entry name" value="Kinase-like_dom_sf"/>
</dbReference>
<dbReference type="GO" id="GO:0005524">
    <property type="term" value="F:ATP binding"/>
    <property type="evidence" value="ECO:0007669"/>
    <property type="project" value="UniProtKB-UniRule"/>
</dbReference>
<evidence type="ECO:0000313" key="4">
    <source>
        <dbReference type="Proteomes" id="UP000422232"/>
    </source>
</evidence>
<gene>
    <name evidence="3" type="ORF">Psal009_00199</name>
</gene>
<dbReference type="PANTHER" id="PTHR44167">
    <property type="entry name" value="OVARIAN-SPECIFIC SERINE/THREONINE-PROTEIN KINASE LOK-RELATED"/>
    <property type="match status" value="1"/>
</dbReference>
<dbReference type="PANTHER" id="PTHR44167:SF30">
    <property type="entry name" value="PHOSPHORYLASE KINASE"/>
    <property type="match status" value="1"/>
</dbReference>
<dbReference type="SUPFAM" id="SSF56112">
    <property type="entry name" value="Protein kinase-like (PK-like)"/>
    <property type="match status" value="1"/>
</dbReference>
<dbReference type="PROSITE" id="PS50011">
    <property type="entry name" value="PROTEIN_KINASE_DOM"/>
    <property type="match status" value="1"/>
</dbReference>
<evidence type="ECO:0000256" key="1">
    <source>
        <dbReference type="ARBA" id="ARBA00022741"/>
    </source>
</evidence>
<dbReference type="InterPro" id="IPR008271">
    <property type="entry name" value="Ser/Thr_kinase_AS"/>
</dbReference>
<keyword evidence="1" id="KW-0547">Nucleotide-binding</keyword>
<dbReference type="SMART" id="SM00220">
    <property type="entry name" value="S_TKc"/>
    <property type="match status" value="1"/>
</dbReference>
<name>A0A9Q5VGJ7_PISSA</name>
<dbReference type="InterPro" id="IPR000719">
    <property type="entry name" value="Prot_kinase_dom"/>
</dbReference>
<dbReference type="EMBL" id="CP038908">
    <property type="protein sequence ID" value="QGO04339.1"/>
    <property type="molecule type" value="Genomic_DNA"/>
</dbReference>
<dbReference type="Proteomes" id="UP000422232">
    <property type="component" value="Chromosome"/>
</dbReference>
<dbReference type="InterPro" id="IPR017441">
    <property type="entry name" value="Protein_kinase_ATP_BS"/>
</dbReference>
<reference evidence="3 4" key="1">
    <citation type="submission" date="2019-04" db="EMBL/GenBank/DDBJ databases">
        <title>Complete genome sequencing of Piscirickettsia salmonis strain Psal-009.</title>
        <authorList>
            <person name="Schober I."/>
            <person name="Bunk B."/>
            <person name="Sproer C."/>
            <person name="Carril G.P."/>
            <person name="Riedel T."/>
            <person name="Flores-Herrera P.A."/>
            <person name="Nourdin-Galindo G."/>
            <person name="Marshall S.H."/>
            <person name="Overmann J."/>
        </authorList>
    </citation>
    <scope>NUCLEOTIDE SEQUENCE [LARGE SCALE GENOMIC DNA]</scope>
    <source>
        <strain evidence="3 4">Psal-009</strain>
    </source>
</reference>
<organism evidence="3 4">
    <name type="scientific">Piscirickettsia salmonis</name>
    <dbReference type="NCBI Taxonomy" id="1238"/>
    <lineage>
        <taxon>Bacteria</taxon>
        <taxon>Pseudomonadati</taxon>
        <taxon>Pseudomonadota</taxon>
        <taxon>Gammaproteobacteria</taxon>
        <taxon>Thiotrichales</taxon>
        <taxon>Piscirickettsiaceae</taxon>
        <taxon>Piscirickettsia</taxon>
    </lineage>
</organism>
<keyword evidence="4" id="KW-1185">Reference proteome</keyword>